<dbReference type="Pfam" id="PF07691">
    <property type="entry name" value="PA14"/>
    <property type="match status" value="1"/>
</dbReference>
<organism evidence="3 4">
    <name type="scientific">Mariniphaga sediminis</name>
    <dbReference type="NCBI Taxonomy" id="1628158"/>
    <lineage>
        <taxon>Bacteria</taxon>
        <taxon>Pseudomonadati</taxon>
        <taxon>Bacteroidota</taxon>
        <taxon>Bacteroidia</taxon>
        <taxon>Marinilabiliales</taxon>
        <taxon>Prolixibacteraceae</taxon>
        <taxon>Mariniphaga</taxon>
    </lineage>
</organism>
<dbReference type="OrthoDB" id="9809781at2"/>
<evidence type="ECO:0000313" key="3">
    <source>
        <dbReference type="EMBL" id="RIH66909.1"/>
    </source>
</evidence>
<keyword evidence="1" id="KW-0732">Signal</keyword>
<protein>
    <recommendedName>
        <fullName evidence="2">PA14 domain-containing protein</fullName>
    </recommendedName>
</protein>
<dbReference type="InterPro" id="IPR011658">
    <property type="entry name" value="PA14_dom"/>
</dbReference>
<dbReference type="InterPro" id="IPR004843">
    <property type="entry name" value="Calcineurin-like_PHP"/>
</dbReference>
<feature type="domain" description="PA14" evidence="2">
    <location>
        <begin position="484"/>
        <end position="626"/>
    </location>
</feature>
<dbReference type="Gene3D" id="3.60.21.10">
    <property type="match status" value="1"/>
</dbReference>
<comment type="caution">
    <text evidence="3">The sequence shown here is derived from an EMBL/GenBank/DDBJ whole genome shotgun (WGS) entry which is preliminary data.</text>
</comment>
<keyword evidence="4" id="KW-1185">Reference proteome</keyword>
<reference evidence="3 4" key="1">
    <citation type="journal article" date="2015" name="Int. J. Syst. Evol. Microbiol.">
        <title>Mariniphaga sediminis sp. nov., isolated from coastal sediment.</title>
        <authorList>
            <person name="Wang F.Q."/>
            <person name="Shen Q.Y."/>
            <person name="Chen G.J."/>
            <person name="Du Z.J."/>
        </authorList>
    </citation>
    <scope>NUCLEOTIDE SEQUENCE [LARGE SCALE GENOMIC DNA]</scope>
    <source>
        <strain evidence="3 4">SY21</strain>
    </source>
</reference>
<dbReference type="InterPro" id="IPR037524">
    <property type="entry name" value="PA14/GLEYA"/>
</dbReference>
<evidence type="ECO:0000313" key="4">
    <source>
        <dbReference type="Proteomes" id="UP000266441"/>
    </source>
</evidence>
<name>A0A399D5I4_9BACT</name>
<dbReference type="Proteomes" id="UP000266441">
    <property type="component" value="Unassembled WGS sequence"/>
</dbReference>
<dbReference type="Gene3D" id="3.90.182.10">
    <property type="entry name" value="Toxin - Anthrax Protective Antigen,domain 1"/>
    <property type="match status" value="1"/>
</dbReference>
<dbReference type="PROSITE" id="PS51820">
    <property type="entry name" value="PA14"/>
    <property type="match status" value="1"/>
</dbReference>
<dbReference type="PANTHER" id="PTHR22953:SF153">
    <property type="entry name" value="PURPLE ACID PHOSPHATASE"/>
    <property type="match status" value="1"/>
</dbReference>
<dbReference type="RefSeq" id="WP_119347935.1">
    <property type="nucleotide sequence ID" value="NZ_QWET01000001.1"/>
</dbReference>
<evidence type="ECO:0000256" key="1">
    <source>
        <dbReference type="ARBA" id="ARBA00022729"/>
    </source>
</evidence>
<dbReference type="Pfam" id="PF00149">
    <property type="entry name" value="Metallophos"/>
    <property type="match status" value="1"/>
</dbReference>
<evidence type="ECO:0000259" key="2">
    <source>
        <dbReference type="PROSITE" id="PS51820"/>
    </source>
</evidence>
<dbReference type="AlphaFoldDB" id="A0A399D5I4"/>
<dbReference type="PANTHER" id="PTHR22953">
    <property type="entry name" value="ACID PHOSPHATASE RELATED"/>
    <property type="match status" value="1"/>
</dbReference>
<dbReference type="SUPFAM" id="SSF56988">
    <property type="entry name" value="Anthrax protective antigen"/>
    <property type="match status" value="1"/>
</dbReference>
<gene>
    <name evidence="3" type="ORF">D1164_00285</name>
</gene>
<sequence length="628" mass="71914">MKKFFYTIFFIGFFLLPTAYLFGQQDKSLDFVVEPYLTDISDSSFRVLWETTLPAKGEVHLIKTEPFLLNPDMKIVARENESALFHKLTVSGLNRSDLYYYQVISIGESGDTLRGRLTPLSIPDYNHSAVSFSVVGDTQGNPVVWKKISELMAEETPHFIVHVGDLVQYGPNKDDWTDEFFRPAKTLLSYTPLYPASGNHEMNDEKLYQYFDLPYDNAFYTVKKGDIIFIFVDTNKDILVGSEQYNELKNVLASSKETWKIVIHHHPVFTSHKFSYRSSLMAAPTKGDPNILHLKDLYETYCVDLTLAGHVHNYERTWPIRENQINEEEGVTHIITGGGGGDFIKTPNDRNWFSVEAKNIHHFLNVRVWKNKLHVEAIDTTGCVFDIWEKEKEPSQVNLIAPLLGAEKSYFIDSTSLSIVNKNETGSINYRLNDGQYQTEAANEKLFVLKNTTTVSSFINSVNGRSRESVKTVVRLPLMVKQKPAGDKIKADYYEGIFTLLPDFDSLKPVRSFSLHSLSLTEIQPRIKDHFAVRFKGTLYIPETGVYRFFLESFDGSRLIIDGKEIINNDGVHYEIFMENYAALEKGAHHFEVQYFDFKRRETLNLLIGEEGGEMFNINEFISPGKGK</sequence>
<dbReference type="SUPFAM" id="SSF56300">
    <property type="entry name" value="Metallo-dependent phosphatases"/>
    <property type="match status" value="1"/>
</dbReference>
<dbReference type="InterPro" id="IPR039331">
    <property type="entry name" value="PAPs-like"/>
</dbReference>
<proteinExistence type="predicted"/>
<accession>A0A399D5I4</accession>
<dbReference type="SMART" id="SM00758">
    <property type="entry name" value="PA14"/>
    <property type="match status" value="1"/>
</dbReference>
<dbReference type="GO" id="GO:0003993">
    <property type="term" value="F:acid phosphatase activity"/>
    <property type="evidence" value="ECO:0007669"/>
    <property type="project" value="InterPro"/>
</dbReference>
<dbReference type="EMBL" id="QWET01000001">
    <property type="protein sequence ID" value="RIH66909.1"/>
    <property type="molecule type" value="Genomic_DNA"/>
</dbReference>
<dbReference type="InterPro" id="IPR029052">
    <property type="entry name" value="Metallo-depent_PP-like"/>
</dbReference>